<reference evidence="2" key="1">
    <citation type="submission" date="2009-06" db="EMBL/GenBank/DDBJ databases">
        <title>A full-length cDNA resource of the pea aphid, Acyrthosiphon pisum.</title>
        <authorList>
            <person name="Shigenobu S."/>
            <person name="Nakabachi A."/>
            <person name="Richards S."/>
        </authorList>
    </citation>
    <scope>NUCLEOTIDE SEQUENCE</scope>
    <source>
        <strain evidence="2">LSR1</strain>
        <tissue evidence="2">Whole body</tissue>
    </source>
</reference>
<dbReference type="SUPFAM" id="SSF54236">
    <property type="entry name" value="Ubiquitin-like"/>
    <property type="match status" value="1"/>
</dbReference>
<dbReference type="Pfam" id="PF14560">
    <property type="entry name" value="Ubiquitin_2"/>
    <property type="match status" value="1"/>
</dbReference>
<proteinExistence type="evidence at transcript level"/>
<dbReference type="InterPro" id="IPR029071">
    <property type="entry name" value="Ubiquitin-like_domsf"/>
</dbReference>
<dbReference type="AlphaFoldDB" id="C4WTY5"/>
<sequence length="207" mass="24147">MNNQENQLSDMLEVYICTKLSEPEINTRRYRKGMTVNDLKNKLEMITGRSAGTMILSAYDKDKLVAKLDDDDSQLGSYPVENGMFLLVDDPAYETSDQDAIDGYKMTEEEYNAKQETLKSFLKNNKLGKYNPEYLKQREQENLEKEQQRIWKKNKSTKWKLDRGVVFDYQTNPLNMAQLCTKDVWMIKVVIGLELNMMNHTANMTDL</sequence>
<dbReference type="InterPro" id="IPR045172">
    <property type="entry name" value="TBCB_Ubl"/>
</dbReference>
<dbReference type="InterPro" id="IPR000626">
    <property type="entry name" value="Ubiquitin-like_dom"/>
</dbReference>
<accession>C4WTY5</accession>
<protein>
    <submittedName>
        <fullName evidence="2">ACYPI009877 protein</fullName>
    </submittedName>
</protein>
<evidence type="ECO:0000259" key="1">
    <source>
        <dbReference type="Pfam" id="PF14560"/>
    </source>
</evidence>
<gene>
    <name evidence="2" type="primary">ACYPI009877</name>
</gene>
<dbReference type="GO" id="GO:0043014">
    <property type="term" value="F:alpha-tubulin binding"/>
    <property type="evidence" value="ECO:0007669"/>
    <property type="project" value="InterPro"/>
</dbReference>
<dbReference type="OrthoDB" id="5295208at2759"/>
<dbReference type="Gene3D" id="3.10.20.90">
    <property type="entry name" value="Phosphatidylinositol 3-kinase Catalytic Subunit, Chain A, domain 1"/>
    <property type="match status" value="1"/>
</dbReference>
<dbReference type="EMBL" id="AK340819">
    <property type="protein sequence ID" value="BAH71355.1"/>
    <property type="molecule type" value="mRNA"/>
</dbReference>
<dbReference type="GO" id="GO:0007021">
    <property type="term" value="P:tubulin complex assembly"/>
    <property type="evidence" value="ECO:0007669"/>
    <property type="project" value="InterPro"/>
</dbReference>
<evidence type="ECO:0000313" key="2">
    <source>
        <dbReference type="EMBL" id="BAH71355.1"/>
    </source>
</evidence>
<organism evidence="2">
    <name type="scientific">Acyrthosiphon pisum</name>
    <name type="common">Pea aphid</name>
    <dbReference type="NCBI Taxonomy" id="7029"/>
    <lineage>
        <taxon>Eukaryota</taxon>
        <taxon>Metazoa</taxon>
        <taxon>Ecdysozoa</taxon>
        <taxon>Arthropoda</taxon>
        <taxon>Hexapoda</taxon>
        <taxon>Insecta</taxon>
        <taxon>Pterygota</taxon>
        <taxon>Neoptera</taxon>
        <taxon>Paraneoptera</taxon>
        <taxon>Hemiptera</taxon>
        <taxon>Sternorrhyncha</taxon>
        <taxon>Aphidomorpha</taxon>
        <taxon>Aphidoidea</taxon>
        <taxon>Aphididae</taxon>
        <taxon>Macrosiphini</taxon>
        <taxon>Acyrthosiphon</taxon>
    </lineage>
</organism>
<dbReference type="GO" id="GO:0007023">
    <property type="term" value="P:post-chaperonin tubulin folding pathway"/>
    <property type="evidence" value="ECO:0007669"/>
    <property type="project" value="InterPro"/>
</dbReference>
<feature type="domain" description="Ubiquitin-like" evidence="1">
    <location>
        <begin position="11"/>
        <end position="90"/>
    </location>
</feature>
<name>C4WTY5_ACYPI</name>
<dbReference type="CDD" id="cd01789">
    <property type="entry name" value="Ubl_TBCB"/>
    <property type="match status" value="1"/>
</dbReference>